<dbReference type="PANTHER" id="PTHR14773">
    <property type="entry name" value="WD REPEAT-CONTAINING PROTEIN 76"/>
    <property type="match status" value="1"/>
</dbReference>
<dbReference type="EMBL" id="ALBS01000179">
    <property type="protein sequence ID" value="EJT49069.1"/>
    <property type="molecule type" value="Genomic_DNA"/>
</dbReference>
<keyword evidence="3 5" id="KW-0853">WD repeat</keyword>
<dbReference type="SUPFAM" id="SSF50978">
    <property type="entry name" value="WD40 repeat-like"/>
    <property type="match status" value="1"/>
</dbReference>
<name>J6EWT5_TRIAS</name>
<dbReference type="OrthoDB" id="9890280at2759"/>
<feature type="compositionally biased region" description="Basic and acidic residues" evidence="7">
    <location>
        <begin position="176"/>
        <end position="190"/>
    </location>
</feature>
<dbReference type="GeneID" id="25985377"/>
<feature type="repeat" description="WD" evidence="5">
    <location>
        <begin position="340"/>
        <end position="363"/>
    </location>
</feature>
<dbReference type="SMART" id="SM00320">
    <property type="entry name" value="WD40"/>
    <property type="match status" value="4"/>
</dbReference>
<dbReference type="HOGENOM" id="CLU_017019_1_0_1"/>
<dbReference type="Proteomes" id="UP000002748">
    <property type="component" value="Unassembled WGS sequence"/>
</dbReference>
<dbReference type="InterPro" id="IPR036322">
    <property type="entry name" value="WD40_repeat_dom_sf"/>
</dbReference>
<keyword evidence="6" id="KW-0238">DNA-binding</keyword>
<gene>
    <name evidence="8" type="ORF">A1Q1_01863</name>
</gene>
<evidence type="ECO:0000313" key="8">
    <source>
        <dbReference type="EMBL" id="EJT49069.1"/>
    </source>
</evidence>
<dbReference type="GO" id="GO:0003677">
    <property type="term" value="F:DNA binding"/>
    <property type="evidence" value="ECO:0007669"/>
    <property type="project" value="UniProtKB-UniRule"/>
</dbReference>
<evidence type="ECO:0000256" key="4">
    <source>
        <dbReference type="ARBA" id="ARBA00022737"/>
    </source>
</evidence>
<dbReference type="AlphaFoldDB" id="J6EWT5"/>
<sequence length="553" mass="62439">MDMPKKPPKAKPASNPRKRKAPTEEEPRATRRSGRIAGVKADPVKLEEFRQEEERVREEQRVKDRRLREQVMTVGEQMEEDSAPVEQLVELLKNMPVCERPDAKSVKDSYPEKEGDKELERLKEQFKGMHLAANKKVTTERVYTMLVHPDPTKNLVLVGDKYGQLGIWDAPTGEAADAKEETKPDVKKEEGEEAQEEDEDGRVWRMQAHAKNSISCMKVDPVNGQSLVTSSYDCTLRRLDFSTGVSTEVFAFEDEDNLINHFDLVPTGQEAWLVDKNGGISHADFREKGERRRWEVQEAGRGAKLGGCSVNRESCGPHSTTSLSYQTRPEANRPALMPHLLVTAGNDQHVRIWDTRHLKKLSPKSVETILPPKQEEGKEYIDTHCESSIPYERMQGYMESKSGKGLLRASYQHGKSCSAAYWDPFGRRILTTSYDDKLRVFNVNPQQLMFDTPLPASQFKPTKAIAHNCQTGRWLTILRAQWSQNTEFTPHFSVGNMKRRLDVFSSGGEHIVSLWNEAVTAVPAVTAAHPAHVNRLVGGNTSGRIQLWTSGAE</sequence>
<proteinExistence type="inferred from homology"/>
<dbReference type="PROSITE" id="PS50082">
    <property type="entry name" value="WD_REPEATS_2"/>
    <property type="match status" value="1"/>
</dbReference>
<evidence type="ECO:0000256" key="1">
    <source>
        <dbReference type="ARBA" id="ARBA00005434"/>
    </source>
</evidence>
<protein>
    <recommendedName>
        <fullName evidence="2 6">DNA damage-binding protein CMR1</fullName>
    </recommendedName>
</protein>
<evidence type="ECO:0000256" key="6">
    <source>
        <dbReference type="RuleBase" id="RU365004"/>
    </source>
</evidence>
<dbReference type="InterPro" id="IPR050853">
    <property type="entry name" value="WD_repeat_DNA-damage-binding"/>
</dbReference>
<comment type="caution">
    <text evidence="8">The sequence shown here is derived from an EMBL/GenBank/DDBJ whole genome shotgun (WGS) entry which is preliminary data.</text>
</comment>
<dbReference type="VEuPathDB" id="FungiDB:A1Q1_01863"/>
<dbReference type="PANTHER" id="PTHR14773:SF0">
    <property type="entry name" value="WD REPEAT-CONTAINING PROTEIN 76"/>
    <property type="match status" value="1"/>
</dbReference>
<dbReference type="InterPro" id="IPR001680">
    <property type="entry name" value="WD40_rpt"/>
</dbReference>
<evidence type="ECO:0000256" key="7">
    <source>
        <dbReference type="SAM" id="MobiDB-lite"/>
    </source>
</evidence>
<dbReference type="RefSeq" id="XP_014180346.1">
    <property type="nucleotide sequence ID" value="XM_014324871.1"/>
</dbReference>
<dbReference type="InterPro" id="IPR015943">
    <property type="entry name" value="WD40/YVTN_repeat-like_dom_sf"/>
</dbReference>
<accession>J6EWT5</accession>
<reference evidence="8 9" key="1">
    <citation type="journal article" date="2012" name="Eukaryot. Cell">
        <title>Draft genome sequence of CBS 2479, the standard type strain of Trichosporon asahii.</title>
        <authorList>
            <person name="Yang R.Y."/>
            <person name="Li H.T."/>
            <person name="Zhu H."/>
            <person name="Zhou G.P."/>
            <person name="Wang M."/>
            <person name="Wang L."/>
        </authorList>
    </citation>
    <scope>NUCLEOTIDE SEQUENCE [LARGE SCALE GENOMIC DNA]</scope>
    <source>
        <strain evidence="9">ATCC 90039 / CBS 2479 / JCM 2466 / KCTC 7840 / NCYC 2677 / UAMH 7654</strain>
    </source>
</reference>
<keyword evidence="6" id="KW-0227">DNA damage</keyword>
<dbReference type="GO" id="GO:2000001">
    <property type="term" value="P:regulation of DNA damage checkpoint"/>
    <property type="evidence" value="ECO:0007669"/>
    <property type="project" value="TreeGrafter"/>
</dbReference>
<dbReference type="GO" id="GO:0006974">
    <property type="term" value="P:DNA damage response"/>
    <property type="evidence" value="ECO:0007669"/>
    <property type="project" value="UniProtKB-KW"/>
</dbReference>
<organism evidence="8 9">
    <name type="scientific">Trichosporon asahii var. asahii (strain ATCC 90039 / CBS 2479 / JCM 2466 / KCTC 7840 / NBRC 103889/ NCYC 2677 / UAMH 7654)</name>
    <name type="common">Yeast</name>
    <dbReference type="NCBI Taxonomy" id="1186058"/>
    <lineage>
        <taxon>Eukaryota</taxon>
        <taxon>Fungi</taxon>
        <taxon>Dikarya</taxon>
        <taxon>Basidiomycota</taxon>
        <taxon>Agaricomycotina</taxon>
        <taxon>Tremellomycetes</taxon>
        <taxon>Trichosporonales</taxon>
        <taxon>Trichosporonaceae</taxon>
        <taxon>Trichosporon</taxon>
    </lineage>
</organism>
<keyword evidence="4" id="KW-0677">Repeat</keyword>
<comment type="function">
    <text evidence="6">DNA-binding protein that binds to both single- and double-stranded DNA. Binds preferentially to UV-damaged DNA. May be involved in DNA-metabolic processes.</text>
</comment>
<evidence type="ECO:0000256" key="5">
    <source>
        <dbReference type="PROSITE-ProRule" id="PRU00221"/>
    </source>
</evidence>
<evidence type="ECO:0000256" key="3">
    <source>
        <dbReference type="ARBA" id="ARBA00022574"/>
    </source>
</evidence>
<dbReference type="KEGG" id="tasa:A1Q1_01863"/>
<comment type="similarity">
    <text evidence="1 6">Belongs to the WD repeat DDB2/WDR76 family.</text>
</comment>
<dbReference type="GO" id="GO:0005634">
    <property type="term" value="C:nucleus"/>
    <property type="evidence" value="ECO:0007669"/>
    <property type="project" value="TreeGrafter"/>
</dbReference>
<feature type="compositionally biased region" description="Acidic residues" evidence="7">
    <location>
        <begin position="191"/>
        <end position="200"/>
    </location>
</feature>
<evidence type="ECO:0000313" key="9">
    <source>
        <dbReference type="Proteomes" id="UP000002748"/>
    </source>
</evidence>
<dbReference type="Gene3D" id="2.130.10.10">
    <property type="entry name" value="YVTN repeat-like/Quinoprotein amine dehydrogenase"/>
    <property type="match status" value="2"/>
</dbReference>
<evidence type="ECO:0000256" key="2">
    <source>
        <dbReference type="ARBA" id="ARBA00021132"/>
    </source>
</evidence>
<feature type="region of interest" description="Disordered" evidence="7">
    <location>
        <begin position="173"/>
        <end position="201"/>
    </location>
</feature>
<feature type="region of interest" description="Disordered" evidence="7">
    <location>
        <begin position="1"/>
        <end position="42"/>
    </location>
</feature>
<dbReference type="Pfam" id="PF00400">
    <property type="entry name" value="WD40"/>
    <property type="match status" value="2"/>
</dbReference>